<dbReference type="PROSITE" id="PS50928">
    <property type="entry name" value="ABC_TM1"/>
    <property type="match status" value="1"/>
</dbReference>
<dbReference type="InterPro" id="IPR035906">
    <property type="entry name" value="MetI-like_sf"/>
</dbReference>
<evidence type="ECO:0000259" key="8">
    <source>
        <dbReference type="PROSITE" id="PS50928"/>
    </source>
</evidence>
<name>A0ABY6ZNH1_9BACL</name>
<keyword evidence="6 7" id="KW-0472">Membrane</keyword>
<dbReference type="Proteomes" id="UP001164761">
    <property type="component" value="Chromosome"/>
</dbReference>
<reference evidence="9" key="1">
    <citation type="submission" date="2022-08" db="EMBL/GenBank/DDBJ databases">
        <title>Alicyclobacillus fastidiosus DSM 17978, complete genome.</title>
        <authorList>
            <person name="Wang Q."/>
            <person name="Cai R."/>
            <person name="Wang Z."/>
        </authorList>
    </citation>
    <scope>NUCLEOTIDE SEQUENCE</scope>
    <source>
        <strain evidence="9">DSM 17978</strain>
    </source>
</reference>
<gene>
    <name evidence="9" type="ORF">NZD89_06465</name>
</gene>
<comment type="similarity">
    <text evidence="7">Belongs to the binding-protein-dependent transport system permease family.</text>
</comment>
<organism evidence="9 10">
    <name type="scientific">Alicyclobacillus fastidiosus</name>
    <dbReference type="NCBI Taxonomy" id="392011"/>
    <lineage>
        <taxon>Bacteria</taxon>
        <taxon>Bacillati</taxon>
        <taxon>Bacillota</taxon>
        <taxon>Bacilli</taxon>
        <taxon>Bacillales</taxon>
        <taxon>Alicyclobacillaceae</taxon>
        <taxon>Alicyclobacillus</taxon>
    </lineage>
</organism>
<proteinExistence type="inferred from homology"/>
<dbReference type="SUPFAM" id="SSF161098">
    <property type="entry name" value="MetI-like"/>
    <property type="match status" value="1"/>
</dbReference>
<feature type="transmembrane region" description="Helical" evidence="7">
    <location>
        <begin position="176"/>
        <end position="197"/>
    </location>
</feature>
<dbReference type="InterPro" id="IPR000515">
    <property type="entry name" value="MetI-like"/>
</dbReference>
<keyword evidence="2 7" id="KW-0813">Transport</keyword>
<feature type="transmembrane region" description="Helical" evidence="7">
    <location>
        <begin position="134"/>
        <end position="155"/>
    </location>
</feature>
<protein>
    <submittedName>
        <fullName evidence="9">Carbohydrate ABC transporter permease</fullName>
    </submittedName>
</protein>
<dbReference type="PANTHER" id="PTHR43744">
    <property type="entry name" value="ABC TRANSPORTER PERMEASE PROTEIN MG189-RELATED-RELATED"/>
    <property type="match status" value="1"/>
</dbReference>
<feature type="transmembrane region" description="Helical" evidence="7">
    <location>
        <begin position="64"/>
        <end position="88"/>
    </location>
</feature>
<dbReference type="EMBL" id="CP104067">
    <property type="protein sequence ID" value="WAH44528.1"/>
    <property type="molecule type" value="Genomic_DNA"/>
</dbReference>
<evidence type="ECO:0000256" key="6">
    <source>
        <dbReference type="ARBA" id="ARBA00023136"/>
    </source>
</evidence>
<keyword evidence="3" id="KW-1003">Cell membrane</keyword>
<feature type="transmembrane region" description="Helical" evidence="7">
    <location>
        <begin position="100"/>
        <end position="122"/>
    </location>
</feature>
<evidence type="ECO:0000256" key="5">
    <source>
        <dbReference type="ARBA" id="ARBA00022989"/>
    </source>
</evidence>
<comment type="subcellular location">
    <subcellularLocation>
        <location evidence="1 7">Cell membrane</location>
        <topology evidence="1 7">Multi-pass membrane protein</topology>
    </subcellularLocation>
</comment>
<evidence type="ECO:0000256" key="3">
    <source>
        <dbReference type="ARBA" id="ARBA00022475"/>
    </source>
</evidence>
<feature type="domain" description="ABC transmembrane type-1" evidence="8">
    <location>
        <begin position="65"/>
        <end position="255"/>
    </location>
</feature>
<evidence type="ECO:0000313" key="10">
    <source>
        <dbReference type="Proteomes" id="UP001164761"/>
    </source>
</evidence>
<dbReference type="Gene3D" id="1.10.3720.10">
    <property type="entry name" value="MetI-like"/>
    <property type="match status" value="1"/>
</dbReference>
<dbReference type="CDD" id="cd06261">
    <property type="entry name" value="TM_PBP2"/>
    <property type="match status" value="1"/>
</dbReference>
<keyword evidence="10" id="KW-1185">Reference proteome</keyword>
<evidence type="ECO:0000256" key="7">
    <source>
        <dbReference type="RuleBase" id="RU363032"/>
    </source>
</evidence>
<evidence type="ECO:0000256" key="1">
    <source>
        <dbReference type="ARBA" id="ARBA00004651"/>
    </source>
</evidence>
<dbReference type="PANTHER" id="PTHR43744:SF6">
    <property type="entry name" value="ABC TRANSPORTER PERMEASE PROTEIN YESQ-RELATED"/>
    <property type="match status" value="1"/>
</dbReference>
<dbReference type="Pfam" id="PF00528">
    <property type="entry name" value="BPD_transp_1"/>
    <property type="match status" value="1"/>
</dbReference>
<feature type="transmembrane region" description="Helical" evidence="7">
    <location>
        <begin position="234"/>
        <end position="255"/>
    </location>
</feature>
<sequence>MNRLVIYLLLIGTSICFLVPFAWLILSALKSSDEIFVFPPVWLPKHWEWGNFAKALTTLPFGRYALNSIIIATANVVGNVVSCAFVAYGFARFRFPGRRILFMVMLATMMIPSQVLLVPQFIMFHDLGWLNTFLPLTVPAFFGSAFYVFLLRQFFMTIPIELEEAATIDGAGSLRIFFKVVLPLIKPALTAVAIFSFQGAWNDFLSPLIYLNDPSKYTLQLGLSQFQGTYHTEWNLIMAATVVVALPMLIIFFSAQRYFIEGITMTGSKG</sequence>
<accession>A0ABY6ZNH1</accession>
<keyword evidence="4 7" id="KW-0812">Transmembrane</keyword>
<evidence type="ECO:0000256" key="2">
    <source>
        <dbReference type="ARBA" id="ARBA00022448"/>
    </source>
</evidence>
<evidence type="ECO:0000256" key="4">
    <source>
        <dbReference type="ARBA" id="ARBA00022692"/>
    </source>
</evidence>
<keyword evidence="5 7" id="KW-1133">Transmembrane helix</keyword>
<evidence type="ECO:0000313" key="9">
    <source>
        <dbReference type="EMBL" id="WAH44528.1"/>
    </source>
</evidence>
<feature type="transmembrane region" description="Helical" evidence="7">
    <location>
        <begin position="7"/>
        <end position="29"/>
    </location>
</feature>